<dbReference type="Proteomes" id="UP000046395">
    <property type="component" value="Unassembled WGS sequence"/>
</dbReference>
<sequence>MIGIEKENEVVLFDSPSVKVNLSIVQSVNCSTDAPFDHPPSVAHPISRRACLSPHSSLERAGFKVNFWFLSFFRPFGISDVSPFFCLPMLM</sequence>
<proteinExistence type="predicted"/>
<evidence type="ECO:0000313" key="2">
    <source>
        <dbReference type="WBParaSite" id="TMUE_1000003124.1"/>
    </source>
</evidence>
<reference evidence="2" key="1">
    <citation type="submission" date="2019-12" db="UniProtKB">
        <authorList>
            <consortium name="WormBaseParasite"/>
        </authorList>
    </citation>
    <scope>IDENTIFICATION</scope>
</reference>
<evidence type="ECO:0000313" key="1">
    <source>
        <dbReference type="Proteomes" id="UP000046395"/>
    </source>
</evidence>
<dbReference type="AlphaFoldDB" id="A0A5S6Q7D7"/>
<dbReference type="WBParaSite" id="TMUE_1000003124.1">
    <property type="protein sequence ID" value="TMUE_1000003124.1"/>
    <property type="gene ID" value="WBGene00293537"/>
</dbReference>
<name>A0A5S6Q7D7_TRIMR</name>
<protein>
    <submittedName>
        <fullName evidence="2">Uncharacterized protein</fullName>
    </submittedName>
</protein>
<organism evidence="1 2">
    <name type="scientific">Trichuris muris</name>
    <name type="common">Mouse whipworm</name>
    <dbReference type="NCBI Taxonomy" id="70415"/>
    <lineage>
        <taxon>Eukaryota</taxon>
        <taxon>Metazoa</taxon>
        <taxon>Ecdysozoa</taxon>
        <taxon>Nematoda</taxon>
        <taxon>Enoplea</taxon>
        <taxon>Dorylaimia</taxon>
        <taxon>Trichinellida</taxon>
        <taxon>Trichuridae</taxon>
        <taxon>Trichuris</taxon>
    </lineage>
</organism>
<accession>A0A5S6Q7D7</accession>
<keyword evidence="1" id="KW-1185">Reference proteome</keyword>